<name>A0A4Y2JUY6_ARAVE</name>
<dbReference type="GO" id="GO:0071897">
    <property type="term" value="P:DNA biosynthetic process"/>
    <property type="evidence" value="ECO:0007669"/>
    <property type="project" value="UniProtKB-ARBA"/>
</dbReference>
<evidence type="ECO:0000259" key="2">
    <source>
        <dbReference type="Pfam" id="PF17919"/>
    </source>
</evidence>
<evidence type="ECO:0000313" key="4">
    <source>
        <dbReference type="Proteomes" id="UP000499080"/>
    </source>
</evidence>
<organism evidence="3 4">
    <name type="scientific">Araneus ventricosus</name>
    <name type="common">Orbweaver spider</name>
    <name type="synonym">Epeira ventricosa</name>
    <dbReference type="NCBI Taxonomy" id="182803"/>
    <lineage>
        <taxon>Eukaryota</taxon>
        <taxon>Metazoa</taxon>
        <taxon>Ecdysozoa</taxon>
        <taxon>Arthropoda</taxon>
        <taxon>Chelicerata</taxon>
        <taxon>Arachnida</taxon>
        <taxon>Araneae</taxon>
        <taxon>Araneomorphae</taxon>
        <taxon>Entelegynae</taxon>
        <taxon>Araneoidea</taxon>
        <taxon>Araneidae</taxon>
        <taxon>Araneus</taxon>
    </lineage>
</organism>
<dbReference type="PANTHER" id="PTHR24559">
    <property type="entry name" value="TRANSPOSON TY3-I GAG-POL POLYPROTEIN"/>
    <property type="match status" value="1"/>
</dbReference>
<dbReference type="InterPro" id="IPR041577">
    <property type="entry name" value="RT_RNaseH_2"/>
</dbReference>
<keyword evidence="4" id="KW-1185">Reference proteome</keyword>
<dbReference type="SUPFAM" id="SSF56672">
    <property type="entry name" value="DNA/RNA polymerases"/>
    <property type="match status" value="1"/>
</dbReference>
<feature type="domain" description="Reverse transcriptase" evidence="1">
    <location>
        <begin position="21"/>
        <end position="90"/>
    </location>
</feature>
<dbReference type="CDD" id="cd01647">
    <property type="entry name" value="RT_LTR"/>
    <property type="match status" value="1"/>
</dbReference>
<accession>A0A4Y2JUY6</accession>
<dbReference type="InterPro" id="IPR043502">
    <property type="entry name" value="DNA/RNA_pol_sf"/>
</dbReference>
<proteinExistence type="predicted"/>
<dbReference type="Gene3D" id="3.10.10.10">
    <property type="entry name" value="HIV Type 1 Reverse Transcriptase, subunit A, domain 1"/>
    <property type="match status" value="1"/>
</dbReference>
<dbReference type="Gene3D" id="3.30.70.270">
    <property type="match status" value="1"/>
</dbReference>
<dbReference type="Proteomes" id="UP000499080">
    <property type="component" value="Unassembled WGS sequence"/>
</dbReference>
<dbReference type="AlphaFoldDB" id="A0A4Y2JUY6"/>
<dbReference type="Pfam" id="PF00078">
    <property type="entry name" value="RVT_1"/>
    <property type="match status" value="1"/>
</dbReference>
<protein>
    <submittedName>
        <fullName evidence="3">Transposon Ty3-I Gag-Pol polyprotein</fullName>
    </submittedName>
</protein>
<dbReference type="PANTHER" id="PTHR24559:SF435">
    <property type="entry name" value="RIBONUCLEASE H"/>
    <property type="match status" value="1"/>
</dbReference>
<evidence type="ECO:0000259" key="1">
    <source>
        <dbReference type="Pfam" id="PF00078"/>
    </source>
</evidence>
<evidence type="ECO:0000313" key="3">
    <source>
        <dbReference type="EMBL" id="GBM93182.1"/>
    </source>
</evidence>
<comment type="caution">
    <text evidence="3">The sequence shown here is derived from an EMBL/GenBank/DDBJ whole genome shotgun (WGS) entry which is preliminary data.</text>
</comment>
<feature type="domain" description="Reverse transcriptase/retrotransposon-derived protein RNase H-like" evidence="2">
    <location>
        <begin position="104"/>
        <end position="147"/>
    </location>
</feature>
<dbReference type="Pfam" id="PF17919">
    <property type="entry name" value="RT_RNaseH_2"/>
    <property type="match status" value="1"/>
</dbReference>
<dbReference type="InterPro" id="IPR000477">
    <property type="entry name" value="RT_dom"/>
</dbReference>
<sequence>MLQFDIIEESVSPWTSPVVLVKKKDGTWRFCVDYRLLNKRTKKDVYPLPRIDYAFDSISETKFFSSVDLKSGYWQIEVDKQNREKTAFVRTDGVYLFKFMPIDDAVLGILQPGLESRIHADASGYGIGAVQVQLQRGFERPIAYASRCSSS</sequence>
<dbReference type="InterPro" id="IPR053134">
    <property type="entry name" value="RNA-dir_DNA_polymerase"/>
</dbReference>
<dbReference type="OrthoDB" id="9996999at2759"/>
<dbReference type="InterPro" id="IPR043128">
    <property type="entry name" value="Rev_trsase/Diguanyl_cyclase"/>
</dbReference>
<gene>
    <name evidence="3" type="primary">TY3B-I_13</name>
    <name evidence="3" type="ORF">AVEN_181978_1</name>
</gene>
<dbReference type="EMBL" id="BGPR01003856">
    <property type="protein sequence ID" value="GBM93182.1"/>
    <property type="molecule type" value="Genomic_DNA"/>
</dbReference>
<reference evidence="3 4" key="1">
    <citation type="journal article" date="2019" name="Sci. Rep.">
        <title>Orb-weaving spider Araneus ventricosus genome elucidates the spidroin gene catalogue.</title>
        <authorList>
            <person name="Kono N."/>
            <person name="Nakamura H."/>
            <person name="Ohtoshi R."/>
            <person name="Moran D.A.P."/>
            <person name="Shinohara A."/>
            <person name="Yoshida Y."/>
            <person name="Fujiwara M."/>
            <person name="Mori M."/>
            <person name="Tomita M."/>
            <person name="Arakawa K."/>
        </authorList>
    </citation>
    <scope>NUCLEOTIDE SEQUENCE [LARGE SCALE GENOMIC DNA]</scope>
</reference>